<dbReference type="InterPro" id="IPR016177">
    <property type="entry name" value="DNA-bd_dom_sf"/>
</dbReference>
<dbReference type="Gene3D" id="2.170.270.10">
    <property type="entry name" value="SET domain"/>
    <property type="match status" value="2"/>
</dbReference>
<dbReference type="InterPro" id="IPR001214">
    <property type="entry name" value="SET_dom"/>
</dbReference>
<dbReference type="InterPro" id="IPR007728">
    <property type="entry name" value="Pre-SET_dom"/>
</dbReference>
<keyword evidence="12" id="KW-0805">Transcription regulation</keyword>
<evidence type="ECO:0000256" key="14">
    <source>
        <dbReference type="ARBA" id="ARBA00023242"/>
    </source>
</evidence>
<keyword evidence="5" id="KW-0489">Methyltransferase</keyword>
<evidence type="ECO:0000256" key="4">
    <source>
        <dbReference type="ARBA" id="ARBA00022491"/>
    </source>
</evidence>
<organism evidence="16 17">
    <name type="scientific">Anopheles albimanus</name>
    <name type="common">New world malaria mosquito</name>
    <dbReference type="NCBI Taxonomy" id="7167"/>
    <lineage>
        <taxon>Eukaryota</taxon>
        <taxon>Metazoa</taxon>
        <taxon>Ecdysozoa</taxon>
        <taxon>Arthropoda</taxon>
        <taxon>Hexapoda</taxon>
        <taxon>Insecta</taxon>
        <taxon>Pterygota</taxon>
        <taxon>Neoptera</taxon>
        <taxon>Endopterygota</taxon>
        <taxon>Diptera</taxon>
        <taxon>Nematocera</taxon>
        <taxon>Culicoidea</taxon>
        <taxon>Culicidae</taxon>
        <taxon>Anophelinae</taxon>
        <taxon>Anopheles</taxon>
    </lineage>
</organism>
<feature type="region of interest" description="Disordered" evidence="15">
    <location>
        <begin position="1"/>
        <end position="114"/>
    </location>
</feature>
<keyword evidence="7" id="KW-0949">S-adenosyl-L-methionine</keyword>
<feature type="compositionally biased region" description="Basic and acidic residues" evidence="15">
    <location>
        <begin position="1"/>
        <end position="11"/>
    </location>
</feature>
<dbReference type="STRING" id="7167.A0A182F1J2"/>
<evidence type="ECO:0000256" key="8">
    <source>
        <dbReference type="ARBA" id="ARBA00022723"/>
    </source>
</evidence>
<dbReference type="Pfam" id="PF05033">
    <property type="entry name" value="Pre-SET"/>
    <property type="match status" value="1"/>
</dbReference>
<dbReference type="Pfam" id="PF01429">
    <property type="entry name" value="MBD"/>
    <property type="match status" value="1"/>
</dbReference>
<protein>
    <recommendedName>
        <fullName evidence="18">Histone-lysine N-methyltransferase</fullName>
    </recommendedName>
</protein>
<evidence type="ECO:0000256" key="7">
    <source>
        <dbReference type="ARBA" id="ARBA00022691"/>
    </source>
</evidence>
<dbReference type="SMART" id="SM00391">
    <property type="entry name" value="MBD"/>
    <property type="match status" value="1"/>
</dbReference>
<feature type="compositionally biased region" description="Basic and acidic residues" evidence="15">
    <location>
        <begin position="1134"/>
        <end position="1147"/>
    </location>
</feature>
<dbReference type="CDD" id="cd10517">
    <property type="entry name" value="SET_SETDB1"/>
    <property type="match status" value="1"/>
</dbReference>
<reference evidence="16 17" key="1">
    <citation type="journal article" date="2017" name="G3 (Bethesda)">
        <title>The Physical Genome Mapping of Anopheles albimanus Corrected Scaffold Misassemblies and Identified Interarm Rearrangements in Genus Anopheles.</title>
        <authorList>
            <person name="Artemov G.N."/>
            <person name="Peery A.N."/>
            <person name="Jiang X."/>
            <person name="Tu Z."/>
            <person name="Stegniy V.N."/>
            <person name="Sharakhova M.V."/>
            <person name="Sharakhov I.V."/>
        </authorList>
    </citation>
    <scope>NUCLEOTIDE SEQUENCE [LARGE SCALE GENOMIC DNA]</scope>
    <source>
        <strain evidence="16 17">ALBI9_A</strain>
    </source>
</reference>
<dbReference type="SUPFAM" id="SSF82199">
    <property type="entry name" value="SET domain"/>
    <property type="match status" value="1"/>
</dbReference>
<feature type="region of interest" description="Disordered" evidence="15">
    <location>
        <begin position="693"/>
        <end position="732"/>
    </location>
</feature>
<evidence type="ECO:0000256" key="9">
    <source>
        <dbReference type="ARBA" id="ARBA00022737"/>
    </source>
</evidence>
<feature type="region of interest" description="Disordered" evidence="15">
    <location>
        <begin position="141"/>
        <end position="178"/>
    </location>
</feature>
<dbReference type="Gene3D" id="3.30.890.10">
    <property type="entry name" value="Methyl-cpg-binding Protein 2, Chain A"/>
    <property type="match status" value="1"/>
</dbReference>
<dbReference type="InterPro" id="IPR046341">
    <property type="entry name" value="SET_dom_sf"/>
</dbReference>
<feature type="compositionally biased region" description="Acidic residues" evidence="15">
    <location>
        <begin position="144"/>
        <end position="154"/>
    </location>
</feature>
<dbReference type="InterPro" id="IPR051516">
    <property type="entry name" value="SETDB_methyltransferase"/>
</dbReference>
<feature type="compositionally biased region" description="Polar residues" evidence="15">
    <location>
        <begin position="162"/>
        <end position="178"/>
    </location>
</feature>
<dbReference type="Gene3D" id="2.30.30.140">
    <property type="match status" value="2"/>
</dbReference>
<dbReference type="GO" id="GO:0005634">
    <property type="term" value="C:nucleus"/>
    <property type="evidence" value="ECO:0007669"/>
    <property type="project" value="UniProtKB-SubCell"/>
</dbReference>
<dbReference type="GO" id="GO:0005694">
    <property type="term" value="C:chromosome"/>
    <property type="evidence" value="ECO:0007669"/>
    <property type="project" value="UniProtKB-SubCell"/>
</dbReference>
<evidence type="ECO:0000256" key="6">
    <source>
        <dbReference type="ARBA" id="ARBA00022679"/>
    </source>
</evidence>
<keyword evidence="10" id="KW-0862">Zinc</keyword>
<comment type="subcellular location">
    <subcellularLocation>
        <location evidence="2">Chromosome</location>
    </subcellularLocation>
    <subcellularLocation>
        <location evidence="1">Nucleus</location>
    </subcellularLocation>
</comment>
<keyword evidence="3" id="KW-0158">Chromosome</keyword>
<dbReference type="GO" id="GO:0070828">
    <property type="term" value="P:heterochromatin organization"/>
    <property type="evidence" value="ECO:0007669"/>
    <property type="project" value="TreeGrafter"/>
</dbReference>
<accession>A0A182F1J2</accession>
<feature type="compositionally biased region" description="Basic and acidic residues" evidence="15">
    <location>
        <begin position="47"/>
        <end position="60"/>
    </location>
</feature>
<evidence type="ECO:0000256" key="12">
    <source>
        <dbReference type="ARBA" id="ARBA00023015"/>
    </source>
</evidence>
<evidence type="ECO:0000256" key="13">
    <source>
        <dbReference type="ARBA" id="ARBA00023163"/>
    </source>
</evidence>
<dbReference type="InterPro" id="IPR001739">
    <property type="entry name" value="Methyl_CpG_DNA-bd"/>
</dbReference>
<proteinExistence type="predicted"/>
<evidence type="ECO:0000256" key="3">
    <source>
        <dbReference type="ARBA" id="ARBA00022454"/>
    </source>
</evidence>
<dbReference type="SMART" id="SM00468">
    <property type="entry name" value="PreSET"/>
    <property type="match status" value="1"/>
</dbReference>
<dbReference type="PROSITE" id="PS50867">
    <property type="entry name" value="PRE_SET"/>
    <property type="match status" value="1"/>
</dbReference>
<dbReference type="Pfam" id="PF18359">
    <property type="entry name" value="Tudor_5"/>
    <property type="match status" value="1"/>
</dbReference>
<evidence type="ECO:0000256" key="5">
    <source>
        <dbReference type="ARBA" id="ARBA00022603"/>
    </source>
</evidence>
<keyword evidence="13" id="KW-0804">Transcription</keyword>
<feature type="region of interest" description="Disordered" evidence="15">
    <location>
        <begin position="1058"/>
        <end position="1098"/>
    </location>
</feature>
<dbReference type="PANTHER" id="PTHR46024">
    <property type="entry name" value="HISTONE-LYSINE N-METHYLTRANSFERASE EGGLESS"/>
    <property type="match status" value="1"/>
</dbReference>
<dbReference type="Pfam" id="PF00856">
    <property type="entry name" value="SET"/>
    <property type="match status" value="1"/>
</dbReference>
<evidence type="ECO:0000256" key="10">
    <source>
        <dbReference type="ARBA" id="ARBA00022833"/>
    </source>
</evidence>
<dbReference type="SMART" id="SM00317">
    <property type="entry name" value="SET"/>
    <property type="match status" value="1"/>
</dbReference>
<keyword evidence="17" id="KW-1185">Reference proteome</keyword>
<keyword evidence="9" id="KW-0677">Repeat</keyword>
<keyword evidence="4" id="KW-0678">Repressor</keyword>
<dbReference type="InterPro" id="IPR041292">
    <property type="entry name" value="Tudor_4"/>
</dbReference>
<dbReference type="PROSITE" id="PS50280">
    <property type="entry name" value="SET"/>
    <property type="match status" value="1"/>
</dbReference>
<dbReference type="GO" id="GO:0046974">
    <property type="term" value="F:histone H3K9 methyltransferase activity"/>
    <property type="evidence" value="ECO:0007669"/>
    <property type="project" value="TreeGrafter"/>
</dbReference>
<dbReference type="VEuPathDB" id="VectorBase:AALB20_032558"/>
<feature type="region of interest" description="Disordered" evidence="15">
    <location>
        <begin position="1116"/>
        <end position="1165"/>
    </location>
</feature>
<dbReference type="InterPro" id="IPR041291">
    <property type="entry name" value="TUDOR_5"/>
</dbReference>
<feature type="compositionally biased region" description="Polar residues" evidence="15">
    <location>
        <begin position="27"/>
        <end position="37"/>
    </location>
</feature>
<feature type="compositionally biased region" description="Polar residues" evidence="15">
    <location>
        <begin position="101"/>
        <end position="112"/>
    </location>
</feature>
<dbReference type="VEuPathDB" id="VectorBase:AALB000320"/>
<feature type="compositionally biased region" description="Acidic residues" evidence="15">
    <location>
        <begin position="79"/>
        <end position="92"/>
    </location>
</feature>
<dbReference type="AlphaFoldDB" id="A0A182F1J2"/>
<evidence type="ECO:0000256" key="15">
    <source>
        <dbReference type="SAM" id="MobiDB-lite"/>
    </source>
</evidence>
<reference evidence="16" key="2">
    <citation type="submission" date="2022-08" db="UniProtKB">
        <authorList>
            <consortium name="EnsemblMetazoa"/>
        </authorList>
    </citation>
    <scope>IDENTIFICATION</scope>
    <source>
        <strain evidence="16">STECLA/ALBI9_A</strain>
    </source>
</reference>
<evidence type="ECO:0000313" key="17">
    <source>
        <dbReference type="Proteomes" id="UP000069272"/>
    </source>
</evidence>
<dbReference type="PROSITE" id="PS50982">
    <property type="entry name" value="MBD"/>
    <property type="match status" value="1"/>
</dbReference>
<dbReference type="Proteomes" id="UP000069272">
    <property type="component" value="Chromosome 2L"/>
</dbReference>
<dbReference type="GO" id="GO:0032259">
    <property type="term" value="P:methylation"/>
    <property type="evidence" value="ECO:0007669"/>
    <property type="project" value="UniProtKB-KW"/>
</dbReference>
<dbReference type="SUPFAM" id="SSF54171">
    <property type="entry name" value="DNA-binding domain"/>
    <property type="match status" value="1"/>
</dbReference>
<keyword evidence="8" id="KW-0479">Metal-binding</keyword>
<keyword evidence="14" id="KW-0539">Nucleus</keyword>
<dbReference type="EnsemblMetazoa" id="AALB000320-RA">
    <property type="protein sequence ID" value="AALB000320-PA"/>
    <property type="gene ID" value="AALB000320"/>
</dbReference>
<dbReference type="GO" id="GO:0008270">
    <property type="term" value="F:zinc ion binding"/>
    <property type="evidence" value="ECO:0007669"/>
    <property type="project" value="InterPro"/>
</dbReference>
<dbReference type="GO" id="GO:0010629">
    <property type="term" value="P:negative regulation of gene expression"/>
    <property type="evidence" value="ECO:0007669"/>
    <property type="project" value="TreeGrafter"/>
</dbReference>
<evidence type="ECO:0000256" key="1">
    <source>
        <dbReference type="ARBA" id="ARBA00004123"/>
    </source>
</evidence>
<evidence type="ECO:0008006" key="18">
    <source>
        <dbReference type="Google" id="ProtNLM"/>
    </source>
</evidence>
<name>A0A182F1J2_ANOAL</name>
<keyword evidence="11" id="KW-0156">Chromatin regulator</keyword>
<sequence>MDAQASKKAEAETETILLESDDETETAAPQTLDSTEAPSKATANEPAKSDIEAPEITREEPPEDPEGMEQITETPAAEKEEDVILIVDDEKEPENVDQAVEPTSQEPSTLEADSTVADGLASQIGKLCTTGDSQDVVNGTIDEVMNEDGQEQENAEAPSEAEPQQNDMENEEQTTQTESGDAFEMLVEETIENIAAAVDGNIELEAEPVEDINEKVNAEPVKDEQTKTDPGLPRSDCCNLECSSTSREYVEAPLFAINFYDVSKKKNKAPLLCTDCFGAVIREYENYCTMIVNQTPVVRNNPTKKEVVEIIDSDDEDKDKMGLLKHDNETPLPQDIIALVESELEDVIKETFDKYKIQEQMTQSFDYIKQMIAKNEECSKYLEPTFKQMSKRSDEQLFAIYGARKLEIKQLPELIINDHNSDMHRREPITQSQVYYAYGDKLFAKWRECRVIDKVKRNNEIMYYIKFLQPEGSPLQLRSAKGIAYRTAPIGKLMLGTRVIAKIDSYVGKGGSVQDEFYPGVVAESLGSYNRFRYLIFYDDGYAQYVPPKDVRVVCFQSRNVWEDVDIHSREFIKDYLIKIYKIRPMVHVKPQQRLMTERNATWYDTVVTRLDASLIEVYFFALKRHEWIYRGSTRFAPLFYGKGKNQQQFGNKKYSKLQQRNEPSIEYMTIDDDDENSADGKEGITKSRYDIMGQTAEPSPPSQGSKAPQEARSDAGSKAKQAQTARKSTVDRPTYLNQNIIYCDNDRPEGSTTNYTTKRYPPPQKFKPHNCGPDCLYKSSFDMRSFSHLGKPLLCGWERQICKSRFKKVPSVVYRGPCGRRLRSMAEVHRYLRITKATLNVDNFEFDPQLRVFAEYRPQNLVVDIPDVSNGLEYTPVSCVNYFDDTKPPPCEYSTKRIPTEGVDLNLDEDFLVCCDCEDDCFDKSKCQCWQLTIEGAKFLAPDQPIESIGYVYKRLDESVMTGIYECNARCKCKMNCLNRVVQHPLLTKLQIFKTSNRGWGIRCLNDIAKGSFICVYSGHLITDEASNQICAQNEDQTGDEYYAELDYIETVQNTKEGYESDVSNIEEEEDPLQDPTILNEESDSGPEYGASNMDADSDEEFTYKSKPSRMAIKTRSQIRKLVTESQDDELTDEKQKEKNSEEREPINLAPNKDMSHAEALGKTKKRKSLREYYGENEATYIMDAKKSGNLGRYFNHSCVPNLFVQNVFVDTHDARFPWVAFFAQKLIKAGSELTWNYNYDVGSVAGKVLYCHCGEKECLSRVRFSSGNIPRHLR</sequence>
<evidence type="ECO:0000256" key="2">
    <source>
        <dbReference type="ARBA" id="ARBA00004286"/>
    </source>
</evidence>
<dbReference type="PANTHER" id="PTHR46024:SF1">
    <property type="entry name" value="HISTONE-LYSINE N-METHYLTRANSFERASE EGGLESS"/>
    <property type="match status" value="1"/>
</dbReference>
<dbReference type="CDD" id="cd01395">
    <property type="entry name" value="HMT_MBD"/>
    <property type="match status" value="1"/>
</dbReference>
<keyword evidence="6" id="KW-0808">Transferase</keyword>
<dbReference type="Pfam" id="PF18358">
    <property type="entry name" value="Tudor_4"/>
    <property type="match status" value="1"/>
</dbReference>
<dbReference type="GO" id="GO:0003677">
    <property type="term" value="F:DNA binding"/>
    <property type="evidence" value="ECO:0007669"/>
    <property type="project" value="InterPro"/>
</dbReference>
<evidence type="ECO:0000313" key="16">
    <source>
        <dbReference type="EnsemblMetazoa" id="AALB000320-PA"/>
    </source>
</evidence>
<dbReference type="InterPro" id="IPR047232">
    <property type="entry name" value="SETDB1/2-like_MBD"/>
</dbReference>
<evidence type="ECO:0000256" key="11">
    <source>
        <dbReference type="ARBA" id="ARBA00022853"/>
    </source>
</evidence>